<dbReference type="InterPro" id="IPR056924">
    <property type="entry name" value="SH3_Tf2-1"/>
</dbReference>
<keyword evidence="1" id="KW-0808">Transferase</keyword>
<feature type="domain" description="Integrase zinc-binding" evidence="10">
    <location>
        <begin position="211"/>
        <end position="258"/>
    </location>
</feature>
<evidence type="ECO:0000259" key="11">
    <source>
        <dbReference type="Pfam" id="PF24626"/>
    </source>
</evidence>
<dbReference type="GO" id="GO:0004519">
    <property type="term" value="F:endonuclease activity"/>
    <property type="evidence" value="ECO:0007669"/>
    <property type="project" value="UniProtKB-KW"/>
</dbReference>
<dbReference type="SUPFAM" id="SSF56672">
    <property type="entry name" value="DNA/RNA polymerases"/>
    <property type="match status" value="1"/>
</dbReference>
<dbReference type="OrthoDB" id="5599418at2759"/>
<feature type="domain" description="Tf2-1-like SH3-like" evidence="11">
    <location>
        <begin position="445"/>
        <end position="504"/>
    </location>
</feature>
<dbReference type="PANTHER" id="PTHR35046">
    <property type="entry name" value="ZINC KNUCKLE (CCHC-TYPE) FAMILY PROTEIN"/>
    <property type="match status" value="1"/>
</dbReference>
<dbReference type="Gene3D" id="1.10.340.70">
    <property type="match status" value="1"/>
</dbReference>
<feature type="non-terminal residue" evidence="12">
    <location>
        <position position="1"/>
    </location>
</feature>
<dbReference type="AlphaFoldDB" id="A0A371I486"/>
<dbReference type="Pfam" id="PF24626">
    <property type="entry name" value="SH3_Tf2-1"/>
    <property type="match status" value="1"/>
</dbReference>
<proteinExistence type="predicted"/>
<feature type="domain" description="Reverse transcriptase/retrotransposon-derived protein RNase H-like" evidence="9">
    <location>
        <begin position="66"/>
        <end position="113"/>
    </location>
</feature>
<gene>
    <name evidence="12" type="ORF">CR513_05731</name>
</gene>
<dbReference type="Pfam" id="PF17919">
    <property type="entry name" value="RT_RNaseH_2"/>
    <property type="match status" value="1"/>
</dbReference>
<dbReference type="InterPro" id="IPR041588">
    <property type="entry name" value="Integrase_H2C2"/>
</dbReference>
<dbReference type="InterPro" id="IPR012337">
    <property type="entry name" value="RNaseH-like_sf"/>
</dbReference>
<reference evidence="12" key="1">
    <citation type="submission" date="2018-05" db="EMBL/GenBank/DDBJ databases">
        <title>Draft genome of Mucuna pruriens seed.</title>
        <authorList>
            <person name="Nnadi N.E."/>
            <person name="Vos R."/>
            <person name="Hasami M.H."/>
            <person name="Devisetty U.K."/>
            <person name="Aguiy J.C."/>
        </authorList>
    </citation>
    <scope>NUCLEOTIDE SEQUENCE [LARGE SCALE GENOMIC DNA]</scope>
    <source>
        <strain evidence="12">JCA_2017</strain>
    </source>
</reference>
<feature type="region of interest" description="Disordered" evidence="7">
    <location>
        <begin position="508"/>
        <end position="541"/>
    </location>
</feature>
<evidence type="ECO:0000256" key="7">
    <source>
        <dbReference type="SAM" id="MobiDB-lite"/>
    </source>
</evidence>
<evidence type="ECO:0000256" key="4">
    <source>
        <dbReference type="ARBA" id="ARBA00022759"/>
    </source>
</evidence>
<dbReference type="GO" id="GO:0003676">
    <property type="term" value="F:nucleic acid binding"/>
    <property type="evidence" value="ECO:0007669"/>
    <property type="project" value="InterPro"/>
</dbReference>
<evidence type="ECO:0000259" key="9">
    <source>
        <dbReference type="Pfam" id="PF17919"/>
    </source>
</evidence>
<evidence type="ECO:0000259" key="10">
    <source>
        <dbReference type="Pfam" id="PF17921"/>
    </source>
</evidence>
<evidence type="ECO:0000259" key="8">
    <source>
        <dbReference type="Pfam" id="PF17917"/>
    </source>
</evidence>
<evidence type="ECO:0000256" key="3">
    <source>
        <dbReference type="ARBA" id="ARBA00022722"/>
    </source>
</evidence>
<dbReference type="SUPFAM" id="SSF53098">
    <property type="entry name" value="Ribonuclease H-like"/>
    <property type="match status" value="1"/>
</dbReference>
<dbReference type="InterPro" id="IPR043502">
    <property type="entry name" value="DNA/RNA_pol_sf"/>
</dbReference>
<evidence type="ECO:0008006" key="14">
    <source>
        <dbReference type="Google" id="ProtNLM"/>
    </source>
</evidence>
<feature type="domain" description="Reverse transcriptase RNase H-like" evidence="8">
    <location>
        <begin position="124"/>
        <end position="171"/>
    </location>
</feature>
<keyword evidence="13" id="KW-1185">Reference proteome</keyword>
<accession>A0A371I486</accession>
<dbReference type="Pfam" id="PF17921">
    <property type="entry name" value="Integrase_H2C2"/>
    <property type="match status" value="1"/>
</dbReference>
<dbReference type="InterPro" id="IPR041577">
    <property type="entry name" value="RT_RNaseH_2"/>
</dbReference>
<keyword evidence="4" id="KW-0255">Endonuclease</keyword>
<dbReference type="Proteomes" id="UP000257109">
    <property type="component" value="Unassembled WGS sequence"/>
</dbReference>
<dbReference type="EMBL" id="QJKJ01000958">
    <property type="protein sequence ID" value="RDY09842.1"/>
    <property type="molecule type" value="Genomic_DNA"/>
</dbReference>
<evidence type="ECO:0000313" key="12">
    <source>
        <dbReference type="EMBL" id="RDY09842.1"/>
    </source>
</evidence>
<sequence>MGDHALHVKSVLLLLKQEYLYVSLEKFTFCTSKVVFPGFVVGLQGVKVDLGKVKAIQSWLTPKIVDSQERIFQAFKERLTHSPILVLPNFSVIVELECDTSNVGVGVVLLQRAILFFSEKHKNIRALQVWQPYILPREFVVHSNHEVLKHHSSQTKLNKRYAKWIKFLEQFPYIIKHKQEIYDLCATGANGGFYIHKGFLFKDKKLCVPKSSVIELLIKEAHKGGFMGHFGEYKTYKTLLENFFWPHMKHGVHNYAKSKVQPHGHCTPLLVPPIPWVDISMDFILVLPQSKSKKDSIFVVVDRFSCMTHFIPCHKTNDSCIVANLFFRKVIRLHGLPRTIVSDRDSKVPYGIRWVWSFSSQQCAIHKLMDINSTIAHTRFELVYDFNPITLLDLLSFPNINCDGVSKVKFVKDFHATIKSHIEKRVEQFAKKDNKRKIQKIFNEGDLVWVHLRKENFPNLRKSKLFPLGIAPFKIIKKINDNAYILEMPQTFEGSHTFNVLDLPSFSRKERRQEEKPHRDKRERTEKRFDETPHRDRKYIEDHKRAPLDALKCKIPMFVADGDVEPFLD</sequence>
<evidence type="ECO:0000256" key="5">
    <source>
        <dbReference type="ARBA" id="ARBA00022801"/>
    </source>
</evidence>
<evidence type="ECO:0000256" key="2">
    <source>
        <dbReference type="ARBA" id="ARBA00022695"/>
    </source>
</evidence>
<dbReference type="Pfam" id="PF17917">
    <property type="entry name" value="RT_RNaseH"/>
    <property type="match status" value="1"/>
</dbReference>
<dbReference type="GO" id="GO:0003964">
    <property type="term" value="F:RNA-directed DNA polymerase activity"/>
    <property type="evidence" value="ECO:0007669"/>
    <property type="project" value="UniProtKB-KW"/>
</dbReference>
<evidence type="ECO:0000256" key="1">
    <source>
        <dbReference type="ARBA" id="ARBA00022679"/>
    </source>
</evidence>
<keyword evidence="2" id="KW-0548">Nucleotidyltransferase</keyword>
<dbReference type="GO" id="GO:0016787">
    <property type="term" value="F:hydrolase activity"/>
    <property type="evidence" value="ECO:0007669"/>
    <property type="project" value="UniProtKB-KW"/>
</dbReference>
<keyword evidence="6" id="KW-0695">RNA-directed DNA polymerase</keyword>
<comment type="caution">
    <text evidence="12">The sequence shown here is derived from an EMBL/GenBank/DDBJ whole genome shotgun (WGS) entry which is preliminary data.</text>
</comment>
<dbReference type="STRING" id="157652.A0A371I486"/>
<keyword evidence="5" id="KW-0378">Hydrolase</keyword>
<keyword evidence="3" id="KW-0540">Nuclease</keyword>
<dbReference type="Gene3D" id="3.30.420.10">
    <property type="entry name" value="Ribonuclease H-like superfamily/Ribonuclease H"/>
    <property type="match status" value="1"/>
</dbReference>
<dbReference type="PANTHER" id="PTHR35046:SF9">
    <property type="entry name" value="RNA-DIRECTED DNA POLYMERASE"/>
    <property type="match status" value="1"/>
</dbReference>
<dbReference type="InterPro" id="IPR041373">
    <property type="entry name" value="RT_RNaseH"/>
</dbReference>
<dbReference type="InterPro" id="IPR036397">
    <property type="entry name" value="RNaseH_sf"/>
</dbReference>
<name>A0A371I486_MUCPR</name>
<protein>
    <recommendedName>
        <fullName evidence="14">Integrase zinc-binding domain-containing protein</fullName>
    </recommendedName>
</protein>
<organism evidence="12 13">
    <name type="scientific">Mucuna pruriens</name>
    <name type="common">Velvet bean</name>
    <name type="synonym">Dolichos pruriens</name>
    <dbReference type="NCBI Taxonomy" id="157652"/>
    <lineage>
        <taxon>Eukaryota</taxon>
        <taxon>Viridiplantae</taxon>
        <taxon>Streptophyta</taxon>
        <taxon>Embryophyta</taxon>
        <taxon>Tracheophyta</taxon>
        <taxon>Spermatophyta</taxon>
        <taxon>Magnoliopsida</taxon>
        <taxon>eudicotyledons</taxon>
        <taxon>Gunneridae</taxon>
        <taxon>Pentapetalae</taxon>
        <taxon>rosids</taxon>
        <taxon>fabids</taxon>
        <taxon>Fabales</taxon>
        <taxon>Fabaceae</taxon>
        <taxon>Papilionoideae</taxon>
        <taxon>50 kb inversion clade</taxon>
        <taxon>NPAAA clade</taxon>
        <taxon>indigoferoid/millettioid clade</taxon>
        <taxon>Phaseoleae</taxon>
        <taxon>Mucuna</taxon>
    </lineage>
</organism>
<evidence type="ECO:0000313" key="13">
    <source>
        <dbReference type="Proteomes" id="UP000257109"/>
    </source>
</evidence>
<evidence type="ECO:0000256" key="6">
    <source>
        <dbReference type="ARBA" id="ARBA00022918"/>
    </source>
</evidence>